<dbReference type="AlphaFoldDB" id="A0AB39XHK3"/>
<evidence type="ECO:0000313" key="2">
    <source>
        <dbReference type="EMBL" id="XDV56881.1"/>
    </source>
</evidence>
<gene>
    <name evidence="2" type="ORF">AB8Z38_30485</name>
</gene>
<dbReference type="SUPFAM" id="SSF52402">
    <property type="entry name" value="Adenine nucleotide alpha hydrolases-like"/>
    <property type="match status" value="1"/>
</dbReference>
<dbReference type="InterPro" id="IPR014729">
    <property type="entry name" value="Rossmann-like_a/b/a_fold"/>
</dbReference>
<evidence type="ECO:0000256" key="1">
    <source>
        <dbReference type="ARBA" id="ARBA00022785"/>
    </source>
</evidence>
<dbReference type="Gene3D" id="3.40.50.620">
    <property type="entry name" value="HUPs"/>
    <property type="match status" value="1"/>
</dbReference>
<dbReference type="GO" id="GO:0008616">
    <property type="term" value="P:tRNA queuosine(34) biosynthetic process"/>
    <property type="evidence" value="ECO:0007669"/>
    <property type="project" value="UniProtKB-KW"/>
</dbReference>
<proteinExistence type="predicted"/>
<organism evidence="2">
    <name type="scientific">Bradyrhizobium sp. LLZ17</name>
    <dbReference type="NCBI Taxonomy" id="3239388"/>
    <lineage>
        <taxon>Bacteria</taxon>
        <taxon>Pseudomonadati</taxon>
        <taxon>Pseudomonadota</taxon>
        <taxon>Alphaproteobacteria</taxon>
        <taxon>Hyphomicrobiales</taxon>
        <taxon>Nitrobacteraceae</taxon>
        <taxon>Bradyrhizobium</taxon>
    </lineage>
</organism>
<protein>
    <submittedName>
        <fullName evidence="2">7-cyano-7-deazaguanine synthase</fullName>
        <ecNumber evidence="2">6.3.4.20</ecNumber>
    </submittedName>
</protein>
<keyword evidence="1" id="KW-0671">Queuosine biosynthesis</keyword>
<dbReference type="RefSeq" id="WP_369721317.1">
    <property type="nucleotide sequence ID" value="NZ_CP165734.1"/>
</dbReference>
<dbReference type="Pfam" id="PF06508">
    <property type="entry name" value="QueC"/>
    <property type="match status" value="1"/>
</dbReference>
<keyword evidence="2" id="KW-0436">Ligase</keyword>
<accession>A0AB39XHK3</accession>
<name>A0AB39XHK3_9BRAD</name>
<dbReference type="EMBL" id="CP165734">
    <property type="protein sequence ID" value="XDV56881.1"/>
    <property type="molecule type" value="Genomic_DNA"/>
</dbReference>
<dbReference type="EC" id="6.3.4.20" evidence="2"/>
<reference evidence="2" key="1">
    <citation type="submission" date="2024-08" db="EMBL/GenBank/DDBJ databases">
        <authorList>
            <person name="Chaddad Z."/>
            <person name="Lamrabet M."/>
            <person name="Bouhnik O."/>
            <person name="Alami S."/>
            <person name="Wipf D."/>
            <person name="Courty P.E."/>
            <person name="Missbah El Idrissi M."/>
        </authorList>
    </citation>
    <scope>NUCLEOTIDE SEQUENCE</scope>
    <source>
        <strain evidence="2">LLZ17</strain>
    </source>
</reference>
<dbReference type="GO" id="GO:0016874">
    <property type="term" value="F:ligase activity"/>
    <property type="evidence" value="ECO:0007669"/>
    <property type="project" value="UniProtKB-KW"/>
</dbReference>
<sequence length="449" mass="48606">MSNAARILVRPSMAHPEISTSATQCVVGKDIKLNPQHLQDYSATLLLPIEQDLVVVAGAIAYADRIIRRNRSSGWKRTIEVTLPVSDPARWSERSVSASLTDALSFVTGDDWDFTFEPGAQALTIPQSSFNFLEREYVVVPFSDGLDSFLQWQILSSQAGGPSPLRIQTSSRAIDERRNRDIDAAGHHQPPCLKLPVSLAVGTHPEISFRTRTFLFFSMAALAAVKTGAPRIVVGENGVGALGPSLLPYADECPHRTTHPGFTRRMAAFVNALLGSNMRFDHPQKFRTKGQVLVEALKADIANGFEQTRSCVRGSRDRLGGVHCGICSGCLLRRTTFHAAGIANGPYFWDDLSGVSLDSCRSDSSGRQATPNDEGIAHHAAHGMTALAALAEKSVDDPVFRRAAWDIANDVTGTTATAIHSLARAHAAEWSAFRESYGPGGLLNHLGKE</sequence>
<dbReference type="InterPro" id="IPR018317">
    <property type="entry name" value="QueC"/>
</dbReference>